<keyword evidence="2" id="KW-1185">Reference proteome</keyword>
<gene>
    <name evidence="1" type="ORF">NCTC12227_01702</name>
</gene>
<dbReference type="AlphaFoldDB" id="A0A448UDG6"/>
<proteinExistence type="predicted"/>
<evidence type="ECO:0000313" key="2">
    <source>
        <dbReference type="Proteomes" id="UP000268229"/>
    </source>
</evidence>
<protein>
    <submittedName>
        <fullName evidence="1">Uncharacterized protein</fullName>
    </submittedName>
</protein>
<accession>A0A448UDG6</accession>
<dbReference type="EMBL" id="LR134516">
    <property type="protein sequence ID" value="VEJ21935.1"/>
    <property type="molecule type" value="Genomic_DNA"/>
</dbReference>
<reference evidence="1 2" key="1">
    <citation type="submission" date="2018-12" db="EMBL/GenBank/DDBJ databases">
        <authorList>
            <consortium name="Pathogen Informatics"/>
        </authorList>
    </citation>
    <scope>NUCLEOTIDE SEQUENCE [LARGE SCALE GENOMIC DNA]</scope>
    <source>
        <strain evidence="1 2">NCTC12227</strain>
    </source>
</reference>
<organism evidence="1 2">
    <name type="scientific">Neisseria animaloris</name>
    <dbReference type="NCBI Taxonomy" id="326522"/>
    <lineage>
        <taxon>Bacteria</taxon>
        <taxon>Pseudomonadati</taxon>
        <taxon>Pseudomonadota</taxon>
        <taxon>Betaproteobacteria</taxon>
        <taxon>Neisseriales</taxon>
        <taxon>Neisseriaceae</taxon>
        <taxon>Neisseria</taxon>
    </lineage>
</organism>
<dbReference type="Proteomes" id="UP000268229">
    <property type="component" value="Chromosome"/>
</dbReference>
<dbReference type="KEGG" id="nani:NCTC12227_01702"/>
<sequence length="105" mass="12263">MSYSQLTEDERSRIQYLFCNQALSEIVKQINCHKSVSATKSNGTVLIRQQQKWQIKQCKLTSVSLIIRKKRDWVKIPTNLYANTFPHKLIFATSAIMRLEGFKRS</sequence>
<dbReference type="RefSeq" id="WP_126304978.1">
    <property type="nucleotide sequence ID" value="NZ_LR134516.1"/>
</dbReference>
<evidence type="ECO:0000313" key="1">
    <source>
        <dbReference type="EMBL" id="VEJ21935.1"/>
    </source>
</evidence>
<dbReference type="OrthoDB" id="8584724at2"/>
<name>A0A448UDG6_9NEIS</name>